<dbReference type="PROSITE" id="PS51370">
    <property type="entry name" value="R"/>
    <property type="match status" value="1"/>
</dbReference>
<dbReference type="EMBL" id="JAJAGQ010000003">
    <property type="protein sequence ID" value="KAJ8567189.1"/>
    <property type="molecule type" value="Genomic_DNA"/>
</dbReference>
<feature type="domain" description="R" evidence="9">
    <location>
        <begin position="194"/>
        <end position="211"/>
    </location>
</feature>
<evidence type="ECO:0000259" key="9">
    <source>
        <dbReference type="PROSITE" id="PS51370"/>
    </source>
</evidence>
<feature type="compositionally biased region" description="Basic and acidic residues" evidence="7">
    <location>
        <begin position="429"/>
        <end position="438"/>
    </location>
</feature>
<dbReference type="Proteomes" id="UP001152561">
    <property type="component" value="Unassembled WGS sequence"/>
</dbReference>
<keyword evidence="5" id="KW-0804">Transcription</keyword>
<dbReference type="AlphaFoldDB" id="A0A9Q1MVR0"/>
<dbReference type="GO" id="GO:2000032">
    <property type="term" value="P:regulation of secondary shoot formation"/>
    <property type="evidence" value="ECO:0007669"/>
    <property type="project" value="TreeGrafter"/>
</dbReference>
<dbReference type="GO" id="GO:0003700">
    <property type="term" value="F:DNA-binding transcription factor activity"/>
    <property type="evidence" value="ECO:0007669"/>
    <property type="project" value="InterPro"/>
</dbReference>
<evidence type="ECO:0000313" key="11">
    <source>
        <dbReference type="Proteomes" id="UP001152561"/>
    </source>
</evidence>
<name>A0A9Q1MVR0_9SOLA</name>
<organism evidence="10 11">
    <name type="scientific">Anisodus acutangulus</name>
    <dbReference type="NCBI Taxonomy" id="402998"/>
    <lineage>
        <taxon>Eukaryota</taxon>
        <taxon>Viridiplantae</taxon>
        <taxon>Streptophyta</taxon>
        <taxon>Embryophyta</taxon>
        <taxon>Tracheophyta</taxon>
        <taxon>Spermatophyta</taxon>
        <taxon>Magnoliopsida</taxon>
        <taxon>eudicotyledons</taxon>
        <taxon>Gunneridae</taxon>
        <taxon>Pentapetalae</taxon>
        <taxon>asterids</taxon>
        <taxon>lamiids</taxon>
        <taxon>Solanales</taxon>
        <taxon>Solanaceae</taxon>
        <taxon>Solanoideae</taxon>
        <taxon>Hyoscyameae</taxon>
        <taxon>Anisodus</taxon>
    </lineage>
</organism>
<evidence type="ECO:0000256" key="4">
    <source>
        <dbReference type="ARBA" id="ARBA00023125"/>
    </source>
</evidence>
<keyword evidence="2" id="KW-0217">Developmental protein</keyword>
<evidence type="ECO:0000256" key="1">
    <source>
        <dbReference type="ARBA" id="ARBA00004123"/>
    </source>
</evidence>
<dbReference type="PANTHER" id="PTHR31072:SF224">
    <property type="entry name" value="TRANSCRIPTION FACTOR TCP1"/>
    <property type="match status" value="1"/>
</dbReference>
<keyword evidence="4" id="KW-0238">DNA-binding</keyword>
<evidence type="ECO:0000256" key="6">
    <source>
        <dbReference type="ARBA" id="ARBA00023242"/>
    </source>
</evidence>
<sequence length="517" mass="57937">MFPFGNSSNGNPILQCSSVVPSFLNSNSSFLGLNGNQILLHQHQDQLSTHFLAPNAHLIDNSSSMVFANYNFINTNKSNNQDRPLNKLRKPVKKDRHSKILTSQGHRDRRVRMSIGVARKFFDLQDMLGVDKPSKTLDWLFTKSKLAIEELTDQNAKIKSTTPSINSECEDDLVVTAAAAASKQVKEEEAITARESRAKARARARERTIKKFWTQIEAKSNSRDQTKMEQIKEMVHPNIKSSLGFHSNLSDPNKEAAASHYNTCTRNWDHDDVNRTIMSSSLSAPIAATICCTSPQDSNKRVAKEKNGDVHEEETVEKEENCDVHEEEVKIVFKMKGKIVMMNKNKKNDDDEEENDNDEEEDEKEGEEEDVDDEKKQEEEDEVEVEESNVNEMAIDLARSSRKRIQKKLQFANAKKTKVNALDGSSLSRPDHVDDAHDGPCSPLPDQVANASCKTLSLTDLVYTLSGEVTDSAIDSEDQSPNGRIIDVLAQIHGEDDIEEFGDAAQNGYETANEEVV</sequence>
<dbReference type="InterPro" id="IPR017887">
    <property type="entry name" value="TF_TCP_subgr"/>
</dbReference>
<proteinExistence type="predicted"/>
<comment type="caution">
    <text evidence="10">The sequence shown here is derived from an EMBL/GenBank/DDBJ whole genome shotgun (WGS) entry which is preliminary data.</text>
</comment>
<feature type="region of interest" description="Disordered" evidence="7">
    <location>
        <begin position="419"/>
        <end position="441"/>
    </location>
</feature>
<feature type="compositionally biased region" description="Acidic residues" evidence="7">
    <location>
        <begin position="350"/>
        <end position="372"/>
    </location>
</feature>
<dbReference type="OrthoDB" id="1896834at2759"/>
<feature type="compositionally biased region" description="Acidic residues" evidence="7">
    <location>
        <begin position="379"/>
        <end position="389"/>
    </location>
</feature>
<feature type="region of interest" description="Disordered" evidence="7">
    <location>
        <begin position="344"/>
        <end position="395"/>
    </location>
</feature>
<evidence type="ECO:0000259" key="8">
    <source>
        <dbReference type="PROSITE" id="PS51369"/>
    </source>
</evidence>
<dbReference type="InterPro" id="IPR005333">
    <property type="entry name" value="Transcription_factor_TCP"/>
</dbReference>
<dbReference type="Pfam" id="PF03634">
    <property type="entry name" value="TCP"/>
    <property type="match status" value="1"/>
</dbReference>
<feature type="region of interest" description="Disordered" evidence="7">
    <location>
        <begin position="297"/>
        <end position="321"/>
    </location>
</feature>
<dbReference type="GO" id="GO:0005634">
    <property type="term" value="C:nucleus"/>
    <property type="evidence" value="ECO:0007669"/>
    <property type="project" value="UniProtKB-SubCell"/>
</dbReference>
<comment type="subcellular location">
    <subcellularLocation>
        <location evidence="1">Nucleus</location>
    </subcellularLocation>
</comment>
<keyword evidence="6" id="KW-0539">Nucleus</keyword>
<reference evidence="11" key="1">
    <citation type="journal article" date="2023" name="Proc. Natl. Acad. Sci. U.S.A.">
        <title>Genomic and structural basis for evolution of tropane alkaloid biosynthesis.</title>
        <authorList>
            <person name="Wanga Y.-J."/>
            <person name="Taina T."/>
            <person name="Yua J.-Y."/>
            <person name="Lia J."/>
            <person name="Xua B."/>
            <person name="Chenc J."/>
            <person name="D'Auriad J.C."/>
            <person name="Huanga J.-P."/>
            <person name="Huanga S.-X."/>
        </authorList>
    </citation>
    <scope>NUCLEOTIDE SEQUENCE [LARGE SCALE GENOMIC DNA]</scope>
    <source>
        <strain evidence="11">cv. KIB-2019</strain>
    </source>
</reference>
<dbReference type="InterPro" id="IPR017888">
    <property type="entry name" value="CYC/TB1_R_domain"/>
</dbReference>
<gene>
    <name evidence="10" type="ORF">K7X08_019397</name>
</gene>
<evidence type="ECO:0000313" key="10">
    <source>
        <dbReference type="EMBL" id="KAJ8567189.1"/>
    </source>
</evidence>
<dbReference type="PANTHER" id="PTHR31072">
    <property type="entry name" value="TRANSCRIPTION FACTOR TCP4-RELATED"/>
    <property type="match status" value="1"/>
</dbReference>
<keyword evidence="3" id="KW-0805">Transcription regulation</keyword>
<keyword evidence="11" id="KW-1185">Reference proteome</keyword>
<evidence type="ECO:0000256" key="2">
    <source>
        <dbReference type="ARBA" id="ARBA00022473"/>
    </source>
</evidence>
<feature type="domain" description="TCP" evidence="8">
    <location>
        <begin position="93"/>
        <end position="151"/>
    </location>
</feature>
<feature type="compositionally biased region" description="Basic and acidic residues" evidence="7">
    <location>
        <begin position="298"/>
        <end position="310"/>
    </location>
</feature>
<evidence type="ECO:0000256" key="7">
    <source>
        <dbReference type="SAM" id="MobiDB-lite"/>
    </source>
</evidence>
<dbReference type="GO" id="GO:0043565">
    <property type="term" value="F:sequence-specific DNA binding"/>
    <property type="evidence" value="ECO:0007669"/>
    <property type="project" value="TreeGrafter"/>
</dbReference>
<evidence type="ECO:0000256" key="5">
    <source>
        <dbReference type="ARBA" id="ARBA00023163"/>
    </source>
</evidence>
<accession>A0A9Q1MVR0</accession>
<evidence type="ECO:0000256" key="3">
    <source>
        <dbReference type="ARBA" id="ARBA00023015"/>
    </source>
</evidence>
<protein>
    <submittedName>
        <fullName evidence="10">Uncharacterized protein</fullName>
    </submittedName>
</protein>
<dbReference type="PROSITE" id="PS51369">
    <property type="entry name" value="TCP"/>
    <property type="match status" value="1"/>
</dbReference>